<dbReference type="PANTHER" id="PTHR12526:SF630">
    <property type="entry name" value="GLYCOSYLTRANSFERASE"/>
    <property type="match status" value="1"/>
</dbReference>
<comment type="caution">
    <text evidence="2">The sequence shown here is derived from an EMBL/GenBank/DDBJ whole genome shotgun (WGS) entry which is preliminary data.</text>
</comment>
<dbReference type="SUPFAM" id="SSF53756">
    <property type="entry name" value="UDP-Glycosyltransferase/glycogen phosphorylase"/>
    <property type="match status" value="1"/>
</dbReference>
<accession>A0A1Y4IFX9</accession>
<dbReference type="Gene3D" id="3.40.50.2000">
    <property type="entry name" value="Glycogen Phosphorylase B"/>
    <property type="match status" value="2"/>
</dbReference>
<dbReference type="AlphaFoldDB" id="A0A1Y4IFX9"/>
<evidence type="ECO:0000313" key="3">
    <source>
        <dbReference type="Proteomes" id="UP000195950"/>
    </source>
</evidence>
<evidence type="ECO:0000259" key="1">
    <source>
        <dbReference type="Pfam" id="PF00534"/>
    </source>
</evidence>
<dbReference type="GO" id="GO:0016757">
    <property type="term" value="F:glycosyltransferase activity"/>
    <property type="evidence" value="ECO:0007669"/>
    <property type="project" value="InterPro"/>
</dbReference>
<organism evidence="2 3">
    <name type="scientific">Parabacteroides distasonis</name>
    <dbReference type="NCBI Taxonomy" id="823"/>
    <lineage>
        <taxon>Bacteria</taxon>
        <taxon>Pseudomonadati</taxon>
        <taxon>Bacteroidota</taxon>
        <taxon>Bacteroidia</taxon>
        <taxon>Bacteroidales</taxon>
        <taxon>Tannerellaceae</taxon>
        <taxon>Parabacteroides</taxon>
    </lineage>
</organism>
<dbReference type="EMBL" id="NFJX01000015">
    <property type="protein sequence ID" value="OUP16571.1"/>
    <property type="molecule type" value="Genomic_DNA"/>
</dbReference>
<dbReference type="InterPro" id="IPR001296">
    <property type="entry name" value="Glyco_trans_1"/>
</dbReference>
<feature type="domain" description="Glycosyl transferase family 1" evidence="1">
    <location>
        <begin position="185"/>
        <end position="348"/>
    </location>
</feature>
<dbReference type="PANTHER" id="PTHR12526">
    <property type="entry name" value="GLYCOSYLTRANSFERASE"/>
    <property type="match status" value="1"/>
</dbReference>
<protein>
    <recommendedName>
        <fullName evidence="1">Glycosyl transferase family 1 domain-containing protein</fullName>
    </recommendedName>
</protein>
<gene>
    <name evidence="2" type="ORF">B5F32_15410</name>
</gene>
<sequence length="372" mass="42730">MKDSMKVIFVWRGPSPYRVDFFNELGKYCNLTVMFEMRPQDISDKKQSWFNERFVNFDAIYLKGRRLFGRVWFCPDVFDYIKEMKNADIMVVGMYSTMTQALLSLCLKMRRIKYILNSDGGFIKRENLLARSLKRFLIGGASAYLSSGKGTNKYLQFYGARNTIGIYPFTSAFEYEIEQKSNLSDKTELKNKLGIYEDTVVLFTGQFIHRKGIDVLLKSCVELPRNCGVYIVGGSPSAEYMTLVNQLKLHNIHFVSFKTPKDLQNYYGAADIYVLPTREDIWGLVINEAMAYGLPVITTDNCLAGLELVEDGKNGYIVETDNTEQLSKCINKLVLDKVLRAKMGENNKLKMQDYTIEKMALSHIDFFQKVIG</sequence>
<name>A0A1Y4IFX9_PARDI</name>
<reference evidence="3" key="1">
    <citation type="submission" date="2017-04" db="EMBL/GenBank/DDBJ databases">
        <title>Function of individual gut microbiota members based on whole genome sequencing of pure cultures obtained from chicken caecum.</title>
        <authorList>
            <person name="Medvecky M."/>
            <person name="Cejkova D."/>
            <person name="Polansky O."/>
            <person name="Karasova D."/>
            <person name="Kubasova T."/>
            <person name="Cizek A."/>
            <person name="Rychlik I."/>
        </authorList>
    </citation>
    <scope>NUCLEOTIDE SEQUENCE [LARGE SCALE GENOMIC DNA]</scope>
    <source>
        <strain evidence="3">An199</strain>
    </source>
</reference>
<evidence type="ECO:0000313" key="2">
    <source>
        <dbReference type="EMBL" id="OUP16571.1"/>
    </source>
</evidence>
<dbReference type="Pfam" id="PF00534">
    <property type="entry name" value="Glycos_transf_1"/>
    <property type="match status" value="1"/>
</dbReference>
<dbReference type="CDD" id="cd03801">
    <property type="entry name" value="GT4_PimA-like"/>
    <property type="match status" value="1"/>
</dbReference>
<dbReference type="Proteomes" id="UP000195950">
    <property type="component" value="Unassembled WGS sequence"/>
</dbReference>
<proteinExistence type="predicted"/>